<dbReference type="PANTHER" id="PTHR45885:SF1">
    <property type="entry name" value="CELL DIVISION CYCLE 5-LIKE PROTEIN"/>
    <property type="match status" value="1"/>
</dbReference>
<feature type="domain" description="Myb-like" evidence="11">
    <location>
        <begin position="7"/>
        <end position="54"/>
    </location>
</feature>
<comment type="similarity">
    <text evidence="1">Belongs to the CEF1 family.</text>
</comment>
<organism evidence="13 14">
    <name type="scientific">Pichia californica</name>
    <dbReference type="NCBI Taxonomy" id="460514"/>
    <lineage>
        <taxon>Eukaryota</taxon>
        <taxon>Fungi</taxon>
        <taxon>Dikarya</taxon>
        <taxon>Ascomycota</taxon>
        <taxon>Saccharomycotina</taxon>
        <taxon>Pichiomycetes</taxon>
        <taxon>Pichiales</taxon>
        <taxon>Pichiaceae</taxon>
        <taxon>Pichia</taxon>
    </lineage>
</organism>
<evidence type="ECO:0000256" key="4">
    <source>
        <dbReference type="ARBA" id="ARBA00022737"/>
    </source>
</evidence>
<proteinExistence type="inferred from homology"/>
<dbReference type="Gene3D" id="1.10.10.60">
    <property type="entry name" value="Homeodomain-like"/>
    <property type="match status" value="2"/>
</dbReference>
<evidence type="ECO:0000256" key="6">
    <source>
        <dbReference type="ARBA" id="ARBA00023187"/>
    </source>
</evidence>
<comment type="caution">
    <text evidence="13">The sequence shown here is derived from an EMBL/GenBank/DDBJ whole genome shotgun (WGS) entry which is preliminary data.</text>
</comment>
<keyword evidence="2" id="KW-0507">mRNA processing</keyword>
<feature type="compositionally biased region" description="Acidic residues" evidence="10">
    <location>
        <begin position="301"/>
        <end position="312"/>
    </location>
</feature>
<evidence type="ECO:0000256" key="2">
    <source>
        <dbReference type="ARBA" id="ARBA00022664"/>
    </source>
</evidence>
<dbReference type="InterPro" id="IPR009057">
    <property type="entry name" value="Homeodomain-like_sf"/>
</dbReference>
<dbReference type="InterPro" id="IPR047242">
    <property type="entry name" value="CDC5L/Cef1"/>
</dbReference>
<feature type="region of interest" description="Disordered" evidence="10">
    <location>
        <begin position="266"/>
        <end position="312"/>
    </location>
</feature>
<keyword evidence="4" id="KW-0677">Repeat</keyword>
<keyword evidence="14" id="KW-1185">Reference proteome</keyword>
<keyword evidence="5" id="KW-0238">DNA-binding</keyword>
<feature type="domain" description="HTH myb-type" evidence="12">
    <location>
        <begin position="6"/>
        <end position="58"/>
    </location>
</feature>
<dbReference type="SMART" id="SM00717">
    <property type="entry name" value="SANT"/>
    <property type="match status" value="2"/>
</dbReference>
<dbReference type="SUPFAM" id="SSF46689">
    <property type="entry name" value="Homeodomain-like"/>
    <property type="match status" value="1"/>
</dbReference>
<evidence type="ECO:0000313" key="13">
    <source>
        <dbReference type="EMBL" id="KAG0689875.1"/>
    </source>
</evidence>
<feature type="domain" description="Myb-like" evidence="11">
    <location>
        <begin position="55"/>
        <end position="104"/>
    </location>
</feature>
<evidence type="ECO:0000259" key="11">
    <source>
        <dbReference type="PROSITE" id="PS50090"/>
    </source>
</evidence>
<sequence length="657" mass="76741">MVPVYVKGGLWTNVEDEILKAAIAKYGLNQWSRVSSLLTKKNAKQCKLRWQEWLDPRIRKSDWSPEEDRRLLNLSKLRPNQWSSISLLLNRTANQCIERYQELLANYSGTENEALNDKLLLTGNIESSGINNKSAGSALGGLNLNPESRPAREDLDEMDDDEKEMISEAKARLANTQGKKAKRKAREKILNESRRVADLLRRRELKQVGVNAKLKLKKQFKDQMDYSADIAFERRPESEKFDISGELFDNLKEKRHFDKNVEVKGTFNQEVQSQKRKEKRRREQNKKLVESQNNKTKPGEEETDDDDDDDLYSNELSKRRKLTFTDIEKKDDIDDVIGETLHDLRETTEQKSVLFSSKKRRYDDSSLEVDKETSHEKDVIKLKNEKAEKKKKKQETKRVVELLNSLPEAIDDFEIDIDIISEDKQESNVVSSIHTIKQKMPQVIVDKTELRRVEMKKLGELQDHLNNIQIPQAVRNNLPIPFLPVAYKSLNEIDSVMIELIRNGNNSEKIDSIGEIENMISLWTEIENKVDEETKNIMNSTEYKNKKIFDFSKSVSHSKNSLLYLIRQYTEKSVLTEQQISEAYSAKKSEFGIDSTLNKIRELREQIEILDAELWVYEQFEKMESDSIKLRKERIQKELDYTNQLIEKKKQELFSKL</sequence>
<dbReference type="Pfam" id="PF00249">
    <property type="entry name" value="Myb_DNA-binding"/>
    <property type="match status" value="2"/>
</dbReference>
<dbReference type="PROSITE" id="PS51294">
    <property type="entry name" value="HTH_MYB"/>
    <property type="match status" value="2"/>
</dbReference>
<evidence type="ECO:0000256" key="7">
    <source>
        <dbReference type="ARBA" id="ARBA00023242"/>
    </source>
</evidence>
<keyword evidence="9" id="KW-0175">Coiled coil</keyword>
<protein>
    <recommendedName>
        <fullName evidence="8">Pre-mRNA-splicing factor CEF1</fullName>
    </recommendedName>
</protein>
<evidence type="ECO:0000256" key="5">
    <source>
        <dbReference type="ARBA" id="ARBA00023125"/>
    </source>
</evidence>
<evidence type="ECO:0000256" key="1">
    <source>
        <dbReference type="ARBA" id="ARBA00010506"/>
    </source>
</evidence>
<dbReference type="PANTHER" id="PTHR45885">
    <property type="entry name" value="CELL DIVISION CYCLE 5-LIKE PROTEIN"/>
    <property type="match status" value="1"/>
</dbReference>
<name>A0A9P6WMT3_9ASCO</name>
<dbReference type="CDD" id="cd00167">
    <property type="entry name" value="SANT"/>
    <property type="match status" value="1"/>
</dbReference>
<keyword evidence="6" id="KW-0508">mRNA splicing</keyword>
<keyword evidence="3" id="KW-0747">Spliceosome</keyword>
<evidence type="ECO:0000256" key="9">
    <source>
        <dbReference type="SAM" id="Coils"/>
    </source>
</evidence>
<dbReference type="EMBL" id="PUHW01000056">
    <property type="protein sequence ID" value="KAG0689875.1"/>
    <property type="molecule type" value="Genomic_DNA"/>
</dbReference>
<keyword evidence="7" id="KW-0539">Nucleus</keyword>
<gene>
    <name evidence="13" type="primary">CEF1</name>
    <name evidence="13" type="ORF">C6P40_004285</name>
</gene>
<dbReference type="OrthoDB" id="1410009at2759"/>
<dbReference type="GO" id="GO:0000398">
    <property type="term" value="P:mRNA splicing, via spliceosome"/>
    <property type="evidence" value="ECO:0007669"/>
    <property type="project" value="InterPro"/>
</dbReference>
<feature type="compositionally biased region" description="Basic residues" evidence="10">
    <location>
        <begin position="274"/>
        <end position="284"/>
    </location>
</feature>
<evidence type="ECO:0000256" key="8">
    <source>
        <dbReference type="ARBA" id="ARBA00034837"/>
    </source>
</evidence>
<dbReference type="GO" id="GO:0005681">
    <property type="term" value="C:spliceosomal complex"/>
    <property type="evidence" value="ECO:0007669"/>
    <property type="project" value="UniProtKB-KW"/>
</dbReference>
<dbReference type="Proteomes" id="UP000697127">
    <property type="component" value="Unassembled WGS sequence"/>
</dbReference>
<reference evidence="13" key="1">
    <citation type="submission" date="2020-11" db="EMBL/GenBank/DDBJ databases">
        <title>Kefir isolates.</title>
        <authorList>
            <person name="Marcisauskas S."/>
            <person name="Kim Y."/>
            <person name="Blasche S."/>
        </authorList>
    </citation>
    <scope>NUCLEOTIDE SEQUENCE</scope>
    <source>
        <strain evidence="13">Olga-1</strain>
    </source>
</reference>
<feature type="domain" description="HTH myb-type" evidence="12">
    <location>
        <begin position="59"/>
        <end position="108"/>
    </location>
</feature>
<dbReference type="GO" id="GO:0003677">
    <property type="term" value="F:DNA binding"/>
    <property type="evidence" value="ECO:0007669"/>
    <property type="project" value="UniProtKB-KW"/>
</dbReference>
<dbReference type="InterPro" id="IPR001005">
    <property type="entry name" value="SANT/Myb"/>
</dbReference>
<accession>A0A9P6WMT3</accession>
<dbReference type="PROSITE" id="PS50090">
    <property type="entry name" value="MYB_LIKE"/>
    <property type="match status" value="2"/>
</dbReference>
<evidence type="ECO:0000256" key="3">
    <source>
        <dbReference type="ARBA" id="ARBA00022728"/>
    </source>
</evidence>
<feature type="coiled-coil region" evidence="9">
    <location>
        <begin position="593"/>
        <end position="652"/>
    </location>
</feature>
<evidence type="ECO:0000313" key="14">
    <source>
        <dbReference type="Proteomes" id="UP000697127"/>
    </source>
</evidence>
<evidence type="ECO:0000259" key="12">
    <source>
        <dbReference type="PROSITE" id="PS51294"/>
    </source>
</evidence>
<evidence type="ECO:0000256" key="10">
    <source>
        <dbReference type="SAM" id="MobiDB-lite"/>
    </source>
</evidence>
<dbReference type="AlphaFoldDB" id="A0A9P6WMT3"/>
<dbReference type="InterPro" id="IPR017930">
    <property type="entry name" value="Myb_dom"/>
</dbReference>
<dbReference type="GO" id="GO:0000974">
    <property type="term" value="C:Prp19 complex"/>
    <property type="evidence" value="ECO:0007669"/>
    <property type="project" value="InterPro"/>
</dbReference>